<dbReference type="AlphaFoldDB" id="A0A4Z1KNF7"/>
<feature type="compositionally biased region" description="Pro residues" evidence="1">
    <location>
        <begin position="417"/>
        <end position="437"/>
    </location>
</feature>
<proteinExistence type="predicted"/>
<name>A0A4Z1KNF7_9HELO</name>
<organism evidence="2 3">
    <name type="scientific">Botrytis porri</name>
    <dbReference type="NCBI Taxonomy" id="87229"/>
    <lineage>
        <taxon>Eukaryota</taxon>
        <taxon>Fungi</taxon>
        <taxon>Dikarya</taxon>
        <taxon>Ascomycota</taxon>
        <taxon>Pezizomycotina</taxon>
        <taxon>Leotiomycetes</taxon>
        <taxon>Helotiales</taxon>
        <taxon>Sclerotiniaceae</taxon>
        <taxon>Botrytis</taxon>
    </lineage>
</organism>
<evidence type="ECO:0000313" key="2">
    <source>
        <dbReference type="EMBL" id="TGO87643.1"/>
    </source>
</evidence>
<evidence type="ECO:0000313" key="3">
    <source>
        <dbReference type="Proteomes" id="UP000297280"/>
    </source>
</evidence>
<protein>
    <submittedName>
        <fullName evidence="2">Uncharacterized protein</fullName>
    </submittedName>
</protein>
<keyword evidence="3" id="KW-1185">Reference proteome</keyword>
<gene>
    <name evidence="2" type="ORF">BPOR_0213g00140</name>
</gene>
<feature type="compositionally biased region" description="Polar residues" evidence="1">
    <location>
        <begin position="460"/>
        <end position="488"/>
    </location>
</feature>
<feature type="region of interest" description="Disordered" evidence="1">
    <location>
        <begin position="243"/>
        <end position="343"/>
    </location>
</feature>
<sequence>MTLDTILNNKMRARYISMLWKCCRCEAAPEALPLYLCNALGAENKSISGNWRYPILTCGDTSCAICYRPKTKCSNSKCEHEKCYGCPSHNGDINSDNSRNSRVSLTIIGGERFALTFLMGSNCRWQCTESSFPNFNVLEGPEPSFWDDDYKDPEPTGQKITRIIPLPRVIANRYLRREERHIKDETNSQFELKDKSMADPQPPMSGCSPILPDRAIQASEINSRPAKTSHESLPQALEMTDIGNNVNNSLDSLEDSSTRISGSDETQTRSDFTITESSGQTTRPDQSKCSEVQGSASISVPTAVVETESSISDEHSPQNPIVRTEDRSEKETSLKDGATPVEEKESYCMSGIAGQAVDLPRPLSTANPTDFVSGGKKFSSYSGSANFRSIRPASPLIRAPTRTPKLLRRMHLKHPAHNPPLTPPPNSPIPPPIPPPEHQQGRIFNPILSERPTRPHRISQDSPSGRWTPLFQESSPQSGTPNLSTSAVIPQKRPPSPAIRPAKIIRRQRRL</sequence>
<accession>A0A4Z1KNF7</accession>
<dbReference type="EMBL" id="PQXO01000213">
    <property type="protein sequence ID" value="TGO87643.1"/>
    <property type="molecule type" value="Genomic_DNA"/>
</dbReference>
<feature type="compositionally biased region" description="Basic and acidic residues" evidence="1">
    <location>
        <begin position="323"/>
        <end position="334"/>
    </location>
</feature>
<comment type="caution">
    <text evidence="2">The sequence shown here is derived from an EMBL/GenBank/DDBJ whole genome shotgun (WGS) entry which is preliminary data.</text>
</comment>
<evidence type="ECO:0000256" key="1">
    <source>
        <dbReference type="SAM" id="MobiDB-lite"/>
    </source>
</evidence>
<feature type="compositionally biased region" description="Polar residues" evidence="1">
    <location>
        <begin position="258"/>
        <end position="300"/>
    </location>
</feature>
<dbReference type="Proteomes" id="UP000297280">
    <property type="component" value="Unassembled WGS sequence"/>
</dbReference>
<feature type="region of interest" description="Disordered" evidence="1">
    <location>
        <begin position="414"/>
        <end position="511"/>
    </location>
</feature>
<reference evidence="2 3" key="1">
    <citation type="submission" date="2017-12" db="EMBL/GenBank/DDBJ databases">
        <title>Comparative genomics of Botrytis spp.</title>
        <authorList>
            <person name="Valero-Jimenez C.A."/>
            <person name="Tapia P."/>
            <person name="Veloso J."/>
            <person name="Silva-Moreno E."/>
            <person name="Staats M."/>
            <person name="Valdes J.H."/>
            <person name="Van Kan J.A.L."/>
        </authorList>
    </citation>
    <scope>NUCLEOTIDE SEQUENCE [LARGE SCALE GENOMIC DNA]</scope>
    <source>
        <strain evidence="2 3">MUCL3349</strain>
    </source>
</reference>